<evidence type="ECO:0000259" key="1">
    <source>
        <dbReference type="Pfam" id="PF13579"/>
    </source>
</evidence>
<sequence>MLDMARQTTIKNAETRQGLRVLHVCESLPGGPASYLNEIIPYQRAIYGAGNIAVVVPEGQKQALTEIGGLPAYTYAREGRSPRDLTRLFITLRNACRDFQPNLVHLHGTFAGLVGRLLKVTGGTRAPILYCAHGWAVDPDRPSRARVFFGCIEYMLSYVTTRIINISPHEEVFLRRWGIGGRRCTLIVSGIADLAEPPALVEPSEVAGGPLQLLFIGRTDPQKGFDLLSAEFDRAPDVDFQLRVAGSSVVSRSHGTPGQDDPRVSFLGWVDRDSLPALLDASDALIMPSRWEGLPLAALEALRSGKALITSHRGPFPFLVKDGLNGVMMNIDEPGFFARAMRGIDRPALRRMGRQARADFEAKYRSERMNKELAALYDEVVGAGVMGTRPA</sequence>
<dbReference type="SUPFAM" id="SSF53756">
    <property type="entry name" value="UDP-Glycosyltransferase/glycogen phosphorylase"/>
    <property type="match status" value="1"/>
</dbReference>
<dbReference type="InterPro" id="IPR028098">
    <property type="entry name" value="Glyco_trans_4-like_N"/>
</dbReference>
<feature type="domain" description="Glycosyltransferase subfamily 4-like N-terminal" evidence="1">
    <location>
        <begin position="66"/>
        <end position="187"/>
    </location>
</feature>
<dbReference type="Pfam" id="PF13692">
    <property type="entry name" value="Glyco_trans_1_4"/>
    <property type="match status" value="1"/>
</dbReference>
<dbReference type="PANTHER" id="PTHR12526:SF630">
    <property type="entry name" value="GLYCOSYLTRANSFERASE"/>
    <property type="match status" value="1"/>
</dbReference>
<keyword evidence="3" id="KW-1185">Reference proteome</keyword>
<name>A0ABS5R372_9HYPH</name>
<comment type="caution">
    <text evidence="2">The sequence shown here is derived from an EMBL/GenBank/DDBJ whole genome shotgun (WGS) entry which is preliminary data.</text>
</comment>
<dbReference type="EMBL" id="JAHCQH010000014">
    <property type="protein sequence ID" value="MBS9476104.1"/>
    <property type="molecule type" value="Genomic_DNA"/>
</dbReference>
<proteinExistence type="predicted"/>
<dbReference type="Proteomes" id="UP001166585">
    <property type="component" value="Unassembled WGS sequence"/>
</dbReference>
<protein>
    <submittedName>
        <fullName evidence="2">Glycosyltransferase family 4 protein</fullName>
    </submittedName>
</protein>
<dbReference type="RefSeq" id="WP_213753971.1">
    <property type="nucleotide sequence ID" value="NZ_JAHCQH010000014.1"/>
</dbReference>
<organism evidence="2 3">
    <name type="scientific">Ancylobacter radicis</name>
    <dbReference type="NCBI Taxonomy" id="2836179"/>
    <lineage>
        <taxon>Bacteria</taxon>
        <taxon>Pseudomonadati</taxon>
        <taxon>Pseudomonadota</taxon>
        <taxon>Alphaproteobacteria</taxon>
        <taxon>Hyphomicrobiales</taxon>
        <taxon>Xanthobacteraceae</taxon>
        <taxon>Ancylobacter</taxon>
    </lineage>
</organism>
<evidence type="ECO:0000313" key="2">
    <source>
        <dbReference type="EMBL" id="MBS9476104.1"/>
    </source>
</evidence>
<evidence type="ECO:0000313" key="3">
    <source>
        <dbReference type="Proteomes" id="UP001166585"/>
    </source>
</evidence>
<dbReference type="CDD" id="cd03801">
    <property type="entry name" value="GT4_PimA-like"/>
    <property type="match status" value="1"/>
</dbReference>
<dbReference type="Pfam" id="PF13579">
    <property type="entry name" value="Glyco_trans_4_4"/>
    <property type="match status" value="1"/>
</dbReference>
<gene>
    <name evidence="2" type="ORF">KIP89_03185</name>
</gene>
<accession>A0ABS5R372</accession>
<dbReference type="PANTHER" id="PTHR12526">
    <property type="entry name" value="GLYCOSYLTRANSFERASE"/>
    <property type="match status" value="1"/>
</dbReference>
<reference evidence="2" key="1">
    <citation type="submission" date="2021-05" db="EMBL/GenBank/DDBJ databases">
        <authorList>
            <person name="Sun Q."/>
            <person name="Inoue M."/>
        </authorList>
    </citation>
    <scope>NUCLEOTIDE SEQUENCE</scope>
    <source>
        <strain evidence="2">VKM B-3255</strain>
    </source>
</reference>
<dbReference type="Gene3D" id="3.40.50.2000">
    <property type="entry name" value="Glycogen Phosphorylase B"/>
    <property type="match status" value="2"/>
</dbReference>